<dbReference type="InterPro" id="IPR036953">
    <property type="entry name" value="GreA/GreB_C_sf"/>
</dbReference>
<dbReference type="Gene3D" id="3.10.50.30">
    <property type="entry name" value="Transcription elongation factor, GreA/GreB, C-terminal domain"/>
    <property type="match status" value="1"/>
</dbReference>
<dbReference type="PANTHER" id="PTHR30437">
    <property type="entry name" value="TRANSCRIPTION ELONGATION FACTOR GREA"/>
    <property type="match status" value="1"/>
</dbReference>
<protein>
    <submittedName>
        <fullName evidence="3">Nucleoside diphosphate kinase regulator</fullName>
    </submittedName>
</protein>
<dbReference type="GO" id="GO:0016301">
    <property type="term" value="F:kinase activity"/>
    <property type="evidence" value="ECO:0007669"/>
    <property type="project" value="UniProtKB-KW"/>
</dbReference>
<dbReference type="SUPFAM" id="SSF54534">
    <property type="entry name" value="FKBP-like"/>
    <property type="match status" value="1"/>
</dbReference>
<organism evidence="3 4">
    <name type="scientific">Luteimonas salinilitoris</name>
    <dbReference type="NCBI Taxonomy" id="3237697"/>
    <lineage>
        <taxon>Bacteria</taxon>
        <taxon>Pseudomonadati</taxon>
        <taxon>Pseudomonadota</taxon>
        <taxon>Gammaproteobacteria</taxon>
        <taxon>Lysobacterales</taxon>
        <taxon>Lysobacteraceae</taxon>
        <taxon>Luteimonas</taxon>
    </lineage>
</organism>
<evidence type="ECO:0000259" key="2">
    <source>
        <dbReference type="Pfam" id="PF14760"/>
    </source>
</evidence>
<evidence type="ECO:0000313" key="3">
    <source>
        <dbReference type="EMBL" id="MEZ0473369.1"/>
    </source>
</evidence>
<dbReference type="InterPro" id="IPR023459">
    <property type="entry name" value="Tscrpt_elong_fac_GreA/B_fam"/>
</dbReference>
<keyword evidence="3" id="KW-0418">Kinase</keyword>
<dbReference type="PANTHER" id="PTHR30437:SF5">
    <property type="entry name" value="REGULATOR OF NUCLEOSIDE DIPHOSPHATE KINASE"/>
    <property type="match status" value="1"/>
</dbReference>
<feature type="domain" description="Transcription elongation factor GreA/GreB C-terminal" evidence="1">
    <location>
        <begin position="72"/>
        <end position="147"/>
    </location>
</feature>
<keyword evidence="4" id="KW-1185">Reference proteome</keyword>
<dbReference type="InterPro" id="IPR029462">
    <property type="entry name" value="Rnk_N"/>
</dbReference>
<dbReference type="Proteomes" id="UP001566331">
    <property type="component" value="Unassembled WGS sequence"/>
</dbReference>
<evidence type="ECO:0000259" key="1">
    <source>
        <dbReference type="Pfam" id="PF01272"/>
    </source>
</evidence>
<gene>
    <name evidence="3" type="primary">rnk</name>
    <name evidence="3" type="ORF">AB6713_01885</name>
</gene>
<dbReference type="Pfam" id="PF14760">
    <property type="entry name" value="Rnk_N"/>
    <property type="match status" value="1"/>
</dbReference>
<reference evidence="3 4" key="1">
    <citation type="submission" date="2024-07" db="EMBL/GenBank/DDBJ databases">
        <title>Luteimonas salilacus sp. nov., isolated from the shore soil of Salt Lake in Tibet of China.</title>
        <authorList>
            <person name="Zhang X."/>
            <person name="Li A."/>
        </authorList>
    </citation>
    <scope>NUCLEOTIDE SEQUENCE [LARGE SCALE GENOMIC DNA]</scope>
    <source>
        <strain evidence="3 4">B3-2-R+30</strain>
    </source>
</reference>
<evidence type="ECO:0000313" key="4">
    <source>
        <dbReference type="Proteomes" id="UP001566331"/>
    </source>
</evidence>
<dbReference type="NCBIfam" id="NF004396">
    <property type="entry name" value="PRK05753.1"/>
    <property type="match status" value="1"/>
</dbReference>
<feature type="domain" description="Regulator of nucleoside diphosphate kinase N-terminal" evidence="2">
    <location>
        <begin position="26"/>
        <end position="65"/>
    </location>
</feature>
<dbReference type="Gene3D" id="1.10.286.20">
    <property type="match status" value="1"/>
</dbReference>
<dbReference type="InterPro" id="IPR001437">
    <property type="entry name" value="Tscrpt_elong_fac_GreA/B_C"/>
</dbReference>
<accession>A0ABV4HKV8</accession>
<proteinExistence type="predicted"/>
<dbReference type="EMBL" id="JBFWIC010000002">
    <property type="protein sequence ID" value="MEZ0473369.1"/>
    <property type="molecule type" value="Genomic_DNA"/>
</dbReference>
<comment type="caution">
    <text evidence="3">The sequence shown here is derived from an EMBL/GenBank/DDBJ whole genome shotgun (WGS) entry which is preliminary data.</text>
</comment>
<keyword evidence="3" id="KW-0808">Transferase</keyword>
<dbReference type="Pfam" id="PF01272">
    <property type="entry name" value="GreA_GreB"/>
    <property type="match status" value="1"/>
</dbReference>
<sequence length="157" mass="16948">MIDNRHSGLPPSIIPPSIIPPSIIPPSIIVSEPDAERLESLLESDEWRSQPAARALQDELLRAEVRPQGNMPAEVVGMHSSVECEDERSGDRHCLTLVYPKEADVASGRVSVLAPVGSALLGLSVGQHIDWRTPDGRQLRLTVLAVQPPGTGADTER</sequence>
<name>A0ABV4HKV8_9GAMM</name>